<dbReference type="AlphaFoldDB" id="A0A642PLL0"/>
<feature type="non-terminal residue" evidence="1">
    <location>
        <position position="1"/>
    </location>
</feature>
<sequence>KEIREARPAQAMSRKAMMDFIEACKLKNCVVQEGYIRSLGMK</sequence>
<dbReference type="GO" id="GO:0016787">
    <property type="term" value="F:hydrolase activity"/>
    <property type="evidence" value="ECO:0007669"/>
    <property type="project" value="UniProtKB-KW"/>
</dbReference>
<protein>
    <submittedName>
        <fullName evidence="1">Glycoside hydrolase family 5 protein</fullName>
    </submittedName>
</protein>
<gene>
    <name evidence="1" type="ORF">F2Y44_23885</name>
</gene>
<dbReference type="EMBL" id="VVZE01000194">
    <property type="protein sequence ID" value="KAA5377672.1"/>
    <property type="molecule type" value="Genomic_DNA"/>
</dbReference>
<reference evidence="1" key="1">
    <citation type="journal article" date="2019" name="Nat. Med.">
        <title>A library of human gut bacterial isolates paired with longitudinal multiomics data enables mechanistic microbiome research.</title>
        <authorList>
            <person name="Poyet M."/>
            <person name="Groussin M."/>
            <person name="Gibbons S.M."/>
            <person name="Avila-Pacheco J."/>
            <person name="Jiang X."/>
            <person name="Kearney S.M."/>
            <person name="Perrotta A.R."/>
            <person name="Berdy B."/>
            <person name="Zhao S."/>
            <person name="Lieberman T.D."/>
            <person name="Swanson P.K."/>
            <person name="Smith M."/>
            <person name="Roesemann S."/>
            <person name="Alexander J.E."/>
            <person name="Rich S.A."/>
            <person name="Livny J."/>
            <person name="Vlamakis H."/>
            <person name="Clish C."/>
            <person name="Bullock K."/>
            <person name="Deik A."/>
            <person name="Scott J."/>
            <person name="Pierce K.A."/>
            <person name="Xavier R.J."/>
            <person name="Alm E.J."/>
        </authorList>
    </citation>
    <scope>NUCLEOTIDE SEQUENCE [LARGE SCALE GENOMIC DNA]</scope>
    <source>
        <strain evidence="1">BIOML-A8</strain>
    </source>
</reference>
<proteinExistence type="predicted"/>
<organism evidence="1">
    <name type="scientific">Phocaeicola dorei</name>
    <dbReference type="NCBI Taxonomy" id="357276"/>
    <lineage>
        <taxon>Bacteria</taxon>
        <taxon>Pseudomonadati</taxon>
        <taxon>Bacteroidota</taxon>
        <taxon>Bacteroidia</taxon>
        <taxon>Bacteroidales</taxon>
        <taxon>Bacteroidaceae</taxon>
        <taxon>Phocaeicola</taxon>
    </lineage>
</organism>
<accession>A0A642PLL0</accession>
<keyword evidence="1" id="KW-0378">Hydrolase</keyword>
<evidence type="ECO:0000313" key="1">
    <source>
        <dbReference type="EMBL" id="KAA5377672.1"/>
    </source>
</evidence>
<comment type="caution">
    <text evidence="1">The sequence shown here is derived from an EMBL/GenBank/DDBJ whole genome shotgun (WGS) entry which is preliminary data.</text>
</comment>
<name>A0A642PLL0_9BACT</name>